<sequence>MDKLLNNNWFVKIVSFVMALMLYAIVSAGDGTPSGSSSNIAVNPTQQSAIITSKLAIKYDQNKYVVSGAPQTISVRLSGSNESILKAKLPSTKSVYLDLSGMKPGTYDARVQTRGFPSGLTVKPSPKTVRVTIQKRTSKELPIAIDILNKNSLAEGYTVGDPVIDTQNITVTGGEDTVDSIAFVKGVISVKGADAAVEKMITLHAYNSNGDQVNVTINPSSVHVRVPIEKVSKQLSINAVTTGTPAKGYSVDSIDQSAKTVTVTAQDKDALDQITSLEPLSVPVDGLKKDKTVTVNVALPSGATRSDPEKIDVTVHIIKETDAESDESSADSSSDSNPDSSLSTDKQTKKLTNIPIKVIGLKDGLNASFDKEDHVSVSVTGSSQDIDKLTADDVHAEVDLDGLDMGAHEVTVAVSAADGLVAKATPGTVKVNIS</sequence>
<protein>
    <submittedName>
        <fullName evidence="3">YbbR domain-containing protein</fullName>
    </submittedName>
</protein>
<dbReference type="Gene3D" id="2.170.120.40">
    <property type="entry name" value="YbbR-like domain"/>
    <property type="match status" value="2"/>
</dbReference>
<feature type="transmembrane region" description="Helical" evidence="2">
    <location>
        <begin position="9"/>
        <end position="29"/>
    </location>
</feature>
<dbReference type="EMBL" id="FOOY01000018">
    <property type="protein sequence ID" value="SFG69902.1"/>
    <property type="molecule type" value="Genomic_DNA"/>
</dbReference>
<gene>
    <name evidence="3" type="ORF">SAMN02982927_02473</name>
</gene>
<dbReference type="RefSeq" id="WP_093673404.1">
    <property type="nucleotide sequence ID" value="NZ_FOOY01000018.1"/>
</dbReference>
<reference evidence="4" key="1">
    <citation type="submission" date="2016-10" db="EMBL/GenBank/DDBJ databases">
        <authorList>
            <person name="Varghese N."/>
            <person name="Submissions S."/>
        </authorList>
    </citation>
    <scope>NUCLEOTIDE SEQUENCE [LARGE SCALE GENOMIC DNA]</scope>
    <source>
        <strain evidence="4">ATCC 700379</strain>
    </source>
</reference>
<dbReference type="PANTHER" id="PTHR37804:SF1">
    <property type="entry name" value="CDAA REGULATORY PROTEIN CDAR"/>
    <property type="match status" value="1"/>
</dbReference>
<dbReference type="Gene3D" id="2.170.120.30">
    <property type="match status" value="2"/>
</dbReference>
<dbReference type="InterPro" id="IPR012505">
    <property type="entry name" value="YbbR"/>
</dbReference>
<dbReference type="InterPro" id="IPR053154">
    <property type="entry name" value="c-di-AMP_regulator"/>
</dbReference>
<dbReference type="AlphaFoldDB" id="A0A1I2TYD4"/>
<evidence type="ECO:0000256" key="2">
    <source>
        <dbReference type="SAM" id="Phobius"/>
    </source>
</evidence>
<feature type="compositionally biased region" description="Low complexity" evidence="1">
    <location>
        <begin position="330"/>
        <end position="345"/>
    </location>
</feature>
<accession>A0A1I2TYD4</accession>
<organism evidence="3 4">
    <name type="scientific">Sporolactobacillus nakayamae</name>
    <dbReference type="NCBI Taxonomy" id="269670"/>
    <lineage>
        <taxon>Bacteria</taxon>
        <taxon>Bacillati</taxon>
        <taxon>Bacillota</taxon>
        <taxon>Bacilli</taxon>
        <taxon>Bacillales</taxon>
        <taxon>Sporolactobacillaceae</taxon>
        <taxon>Sporolactobacillus</taxon>
    </lineage>
</organism>
<dbReference type="PANTHER" id="PTHR37804">
    <property type="entry name" value="CDAA REGULATORY PROTEIN CDAR"/>
    <property type="match status" value="1"/>
</dbReference>
<dbReference type="STRING" id="269670.SAMN02982927_02473"/>
<keyword evidence="2" id="KW-0812">Transmembrane</keyword>
<dbReference type="Pfam" id="PF07949">
    <property type="entry name" value="YbbR"/>
    <property type="match status" value="4"/>
</dbReference>
<keyword evidence="2" id="KW-0472">Membrane</keyword>
<dbReference type="OrthoDB" id="2960905at2"/>
<keyword evidence="2" id="KW-1133">Transmembrane helix</keyword>
<feature type="region of interest" description="Disordered" evidence="1">
    <location>
        <begin position="321"/>
        <end position="347"/>
    </location>
</feature>
<name>A0A1I2TYD4_9BACL</name>
<proteinExistence type="predicted"/>
<evidence type="ECO:0000313" key="4">
    <source>
        <dbReference type="Proteomes" id="UP000198752"/>
    </source>
</evidence>
<keyword evidence="4" id="KW-1185">Reference proteome</keyword>
<dbReference type="Proteomes" id="UP000198752">
    <property type="component" value="Unassembled WGS sequence"/>
</dbReference>
<evidence type="ECO:0000313" key="3">
    <source>
        <dbReference type="EMBL" id="SFG69902.1"/>
    </source>
</evidence>
<evidence type="ECO:0000256" key="1">
    <source>
        <dbReference type="SAM" id="MobiDB-lite"/>
    </source>
</evidence>